<dbReference type="InterPro" id="IPR011765">
    <property type="entry name" value="Pept_M16_N"/>
</dbReference>
<evidence type="ECO:0000313" key="5">
    <source>
        <dbReference type="EMBL" id="GBG19414.1"/>
    </source>
</evidence>
<comment type="similarity">
    <text evidence="1">Belongs to the peptidase M16 family.</text>
</comment>
<dbReference type="Pfam" id="PF05193">
    <property type="entry name" value="Peptidase_M16_C"/>
    <property type="match status" value="2"/>
</dbReference>
<evidence type="ECO:0000259" key="4">
    <source>
        <dbReference type="Pfam" id="PF05193"/>
    </source>
</evidence>
<keyword evidence="6" id="KW-1185">Reference proteome</keyword>
<reference evidence="5 6" key="1">
    <citation type="submission" date="2017-06" db="EMBL/GenBank/DDBJ databases">
        <title>Genome sequencing of cyanobaciteial culture collection at National Institute for Environmental Studies (NIES).</title>
        <authorList>
            <person name="Hirose Y."/>
            <person name="Shimura Y."/>
            <person name="Fujisawa T."/>
            <person name="Nakamura Y."/>
            <person name="Kawachi M."/>
        </authorList>
    </citation>
    <scope>NUCLEOTIDE SEQUENCE [LARGE SCALE GENOMIC DNA]</scope>
    <source>
        <strain evidence="5 6">NIES-4072</strain>
    </source>
</reference>
<dbReference type="Gene3D" id="3.30.830.10">
    <property type="entry name" value="Metalloenzyme, LuxS/M16 peptidase-like"/>
    <property type="match status" value="4"/>
</dbReference>
<dbReference type="GO" id="GO:0046872">
    <property type="term" value="F:metal ion binding"/>
    <property type="evidence" value="ECO:0007669"/>
    <property type="project" value="InterPro"/>
</dbReference>
<dbReference type="PANTHER" id="PTHR11851:SF49">
    <property type="entry name" value="MITOCHONDRIAL-PROCESSING PEPTIDASE SUBUNIT ALPHA"/>
    <property type="match status" value="1"/>
</dbReference>
<feature type="domain" description="Peptidase M16 C-terminal" evidence="4">
    <location>
        <begin position="226"/>
        <end position="449"/>
    </location>
</feature>
<dbReference type="Pfam" id="PF00675">
    <property type="entry name" value="Peptidase_M16"/>
    <property type="match status" value="2"/>
</dbReference>
<evidence type="ECO:0000256" key="2">
    <source>
        <dbReference type="SAM" id="MobiDB-lite"/>
    </source>
</evidence>
<accession>A0A2R5FUQ9</accession>
<dbReference type="InterPro" id="IPR011249">
    <property type="entry name" value="Metalloenz_LuxS/M16"/>
</dbReference>
<sequence length="983" mass="108583">MYGFSRFYKYPLPLLFLSLWLVAVFLLSNKPAHGQHAAIFNKEKYQSTLLAKRIMPSTLTQNVRKTVLENGLTVLTKEVHTAPVVTVQVWYKVGSRNEEPGVNGIAHQLEHMMFKGTLNRPIQFGRLFSALGSDSNAFTSYDQTAYYGTVERNKLKALLVLEADRMQNSQIEPEQLANEKRVVISELQGYENSPEYRLNRAVMKAVFPNHAYGLPVGGTKADVEKFEVEQVEKYYRNFYSPDNAVLVIVGDFQTANALETIKEVFGKVVKRQGAGGRGQEAGEAGGAGGEELITKFPIPNTSLREAAPTADLGSSRHESLSTSSQFPIPHSPLPTPIVLREPGAGRLLQAVYPLPDANQPDVPALDVMDYILSEGRNSRLYQALVESGLASEVTASVNSLRESGWYEVLVTAGSKQDLKKIDSVLSNAIANVAEKGVTSEELERAKTQLTADVILSNRDITSQAMRLGTDETTVGDYRYTDRYLAAVRLVKPTDIVAVINKYLTKEARTVGFFEPTQKRITGVGDKPDSAQTTENFSPGVPVLPSEVMKYLPPVDLAIDTIAQMLPQEFKFTNGLRLLLLPDHSTPTVTLSGHIQAGAEFDPENKAGLAAFVADNLLNGTKSKDDLTIAKLLAERGASLDFHSYREGVHIEGDSLALDLPILLEILADVVKNSTFPAKELELHRQQTLTDLQQELDEPSEVARRVFVQSIYPKKHPLHTFPTEESLQQIQRQDVIDFKAKHYRPDTTVLALVGDFDLDKVRSLIKNEFGNWQVSGQAPTLKYPPVSTPQKIVSVNPVLPGKAQAVTYMGYTGINRYDPRFHAALVLNQILGGDTLSSRLGAEVRDRQGLSYGIYSSFQAGKNAGTFLIEMQTSPEDSRKAIASTRQILQQIHQQGVTALEVETAKRTLISTYNVSLANPEELTDRILMNEVYGLDKEELHSFTDKIQKVSLTQVNQAARELLHPNQIVVVTAGPSVLAEKSNR</sequence>
<proteinExistence type="inferred from homology"/>
<dbReference type="InterPro" id="IPR050361">
    <property type="entry name" value="MPP/UQCRC_Complex"/>
</dbReference>
<feature type="domain" description="Peptidase M16 N-terminal" evidence="3">
    <location>
        <begin position="74"/>
        <end position="219"/>
    </location>
</feature>
<name>A0A2R5FUQ9_NOSCO</name>
<dbReference type="Proteomes" id="UP000245124">
    <property type="component" value="Unassembled WGS sequence"/>
</dbReference>
<organism evidence="5 6">
    <name type="scientific">Nostoc commune NIES-4072</name>
    <dbReference type="NCBI Taxonomy" id="2005467"/>
    <lineage>
        <taxon>Bacteria</taxon>
        <taxon>Bacillati</taxon>
        <taxon>Cyanobacteriota</taxon>
        <taxon>Cyanophyceae</taxon>
        <taxon>Nostocales</taxon>
        <taxon>Nostocaceae</taxon>
        <taxon>Nostoc</taxon>
    </lineage>
</organism>
<dbReference type="EMBL" id="BDUD01000001">
    <property type="protein sequence ID" value="GBG19414.1"/>
    <property type="molecule type" value="Genomic_DNA"/>
</dbReference>
<dbReference type="InterPro" id="IPR007863">
    <property type="entry name" value="Peptidase_M16_C"/>
</dbReference>
<feature type="domain" description="Peptidase M16 N-terminal" evidence="3">
    <location>
        <begin position="580"/>
        <end position="706"/>
    </location>
</feature>
<protein>
    <submittedName>
        <fullName evidence="5">Peptidase M16 domain-containing protein</fullName>
    </submittedName>
</protein>
<feature type="region of interest" description="Disordered" evidence="2">
    <location>
        <begin position="307"/>
        <end position="327"/>
    </location>
</feature>
<comment type="caution">
    <text evidence="5">The sequence shown here is derived from an EMBL/GenBank/DDBJ whole genome shotgun (WGS) entry which is preliminary data.</text>
</comment>
<evidence type="ECO:0000259" key="3">
    <source>
        <dbReference type="Pfam" id="PF00675"/>
    </source>
</evidence>
<dbReference type="OrthoDB" id="9811314at2"/>
<feature type="domain" description="Peptidase M16 C-terminal" evidence="4">
    <location>
        <begin position="729"/>
        <end position="908"/>
    </location>
</feature>
<dbReference type="PANTHER" id="PTHR11851">
    <property type="entry name" value="METALLOPROTEASE"/>
    <property type="match status" value="1"/>
</dbReference>
<gene>
    <name evidence="5" type="ORF">NIES4072_30810</name>
</gene>
<evidence type="ECO:0000256" key="1">
    <source>
        <dbReference type="ARBA" id="ARBA00007261"/>
    </source>
</evidence>
<evidence type="ECO:0000313" key="6">
    <source>
        <dbReference type="Proteomes" id="UP000245124"/>
    </source>
</evidence>
<dbReference type="SUPFAM" id="SSF63411">
    <property type="entry name" value="LuxS/MPP-like metallohydrolase"/>
    <property type="match status" value="4"/>
</dbReference>
<dbReference type="AlphaFoldDB" id="A0A2R5FUQ9"/>